<dbReference type="GO" id="GO:0051539">
    <property type="term" value="F:4 iron, 4 sulfur cluster binding"/>
    <property type="evidence" value="ECO:0007669"/>
    <property type="project" value="UniProtKB-KW"/>
</dbReference>
<keyword evidence="4" id="KW-0408">Iron</keyword>
<organism evidence="6 7">
    <name type="scientific">Anatilimnocola aggregata</name>
    <dbReference type="NCBI Taxonomy" id="2528021"/>
    <lineage>
        <taxon>Bacteria</taxon>
        <taxon>Pseudomonadati</taxon>
        <taxon>Planctomycetota</taxon>
        <taxon>Planctomycetia</taxon>
        <taxon>Pirellulales</taxon>
        <taxon>Pirellulaceae</taxon>
        <taxon>Anatilimnocola</taxon>
    </lineage>
</organism>
<dbReference type="InterPro" id="IPR039650">
    <property type="entry name" value="HdrA-like"/>
</dbReference>
<dbReference type="PANTHER" id="PTHR43498:SF1">
    <property type="entry name" value="COB--COM HETERODISULFIDE REDUCTASE IRON-SULFUR SUBUNIT A"/>
    <property type="match status" value="1"/>
</dbReference>
<dbReference type="OrthoDB" id="287984at2"/>
<keyword evidence="3" id="KW-0560">Oxidoreductase</keyword>
<keyword evidence="1" id="KW-0004">4Fe-4S</keyword>
<dbReference type="SUPFAM" id="SSF51905">
    <property type="entry name" value="FAD/NAD(P)-binding domain"/>
    <property type="match status" value="1"/>
</dbReference>
<gene>
    <name evidence="6" type="ORF">ETAA8_11650</name>
</gene>
<keyword evidence="2" id="KW-0479">Metal-binding</keyword>
<dbReference type="Pfam" id="PF12831">
    <property type="entry name" value="FAD_oxidored"/>
    <property type="match status" value="1"/>
</dbReference>
<dbReference type="InterPro" id="IPR036188">
    <property type="entry name" value="FAD/NAD-bd_sf"/>
</dbReference>
<evidence type="ECO:0000256" key="5">
    <source>
        <dbReference type="ARBA" id="ARBA00023014"/>
    </source>
</evidence>
<dbReference type="Proteomes" id="UP000315017">
    <property type="component" value="Chromosome"/>
</dbReference>
<proteinExistence type="predicted"/>
<sequence length="528" mass="58221">MQRRDFLQTTLATGSLALAAVQSAAGNDKGAQSSACDVFVYGSTPGGIAAAIEAARRGLRVTLACPYLHPGGMAASGLCTTDAVRRHLFGGLVLEFVRRVREEYVSMLGEQHPDFKLIHDGWYYEPSVAQRVFNQMIALQAPRLRYLPAHHLEAAQCEGAKIVSVRLEGERATQLIRAQTFIDGTYEGDLAAAAKVPYRVGREAQDEFNEPLAGIHYMNFRTGKQIVTADSGQASPAIQAFCARSIFTDDPAQRVPIEKPATYEEHLPDFEPLLGDFKSGRVTRWSSGAKLPGRKIEANGHIEWLTSLNCPGKNWTWPEAAREPRAQLAKFHIDHAAGMLWFLQNDKRVPENIRSQVASLGLHKQEFVTSGHWPWQIYVRQGRRIEGRAKITQLNFMPDKDGRTPRVEHPIALGEHSFDVHPCQDRSKAVDGFMEGVLWYPSKATGPARPGQIPYGALLPKNIDNLLVPVAMSCTHVAMSVLRMEPVWMTTGQIAGYAAFRAHEQSMDVAAIDPAKLASDLKIATAPT</sequence>
<dbReference type="KEGG" id="aagg:ETAA8_11650"/>
<dbReference type="GO" id="GO:0046872">
    <property type="term" value="F:metal ion binding"/>
    <property type="evidence" value="ECO:0007669"/>
    <property type="project" value="UniProtKB-KW"/>
</dbReference>
<keyword evidence="5" id="KW-0411">Iron-sulfur</keyword>
<dbReference type="GO" id="GO:0016491">
    <property type="term" value="F:oxidoreductase activity"/>
    <property type="evidence" value="ECO:0007669"/>
    <property type="project" value="UniProtKB-KW"/>
</dbReference>
<dbReference type="RefSeq" id="WP_145086102.1">
    <property type="nucleotide sequence ID" value="NZ_CP036274.1"/>
</dbReference>
<protein>
    <submittedName>
        <fullName evidence="6">FAD dependent oxidoreductase</fullName>
    </submittedName>
</protein>
<evidence type="ECO:0000313" key="7">
    <source>
        <dbReference type="Proteomes" id="UP000315017"/>
    </source>
</evidence>
<dbReference type="AlphaFoldDB" id="A0A517Y782"/>
<evidence type="ECO:0000256" key="2">
    <source>
        <dbReference type="ARBA" id="ARBA00022723"/>
    </source>
</evidence>
<reference evidence="6 7" key="1">
    <citation type="submission" date="2019-02" db="EMBL/GenBank/DDBJ databases">
        <title>Deep-cultivation of Planctomycetes and their phenomic and genomic characterization uncovers novel biology.</title>
        <authorList>
            <person name="Wiegand S."/>
            <person name="Jogler M."/>
            <person name="Boedeker C."/>
            <person name="Pinto D."/>
            <person name="Vollmers J."/>
            <person name="Rivas-Marin E."/>
            <person name="Kohn T."/>
            <person name="Peeters S.H."/>
            <person name="Heuer A."/>
            <person name="Rast P."/>
            <person name="Oberbeckmann S."/>
            <person name="Bunk B."/>
            <person name="Jeske O."/>
            <person name="Meyerdierks A."/>
            <person name="Storesund J.E."/>
            <person name="Kallscheuer N."/>
            <person name="Luecker S."/>
            <person name="Lage O.M."/>
            <person name="Pohl T."/>
            <person name="Merkel B.J."/>
            <person name="Hornburger P."/>
            <person name="Mueller R.-W."/>
            <person name="Bruemmer F."/>
            <person name="Labrenz M."/>
            <person name="Spormann A.M."/>
            <person name="Op den Camp H."/>
            <person name="Overmann J."/>
            <person name="Amann R."/>
            <person name="Jetten M.S.M."/>
            <person name="Mascher T."/>
            <person name="Medema M.H."/>
            <person name="Devos D.P."/>
            <person name="Kaster A.-K."/>
            <person name="Ovreas L."/>
            <person name="Rohde M."/>
            <person name="Galperin M.Y."/>
            <person name="Jogler C."/>
        </authorList>
    </citation>
    <scope>NUCLEOTIDE SEQUENCE [LARGE SCALE GENOMIC DNA]</scope>
    <source>
        <strain evidence="6 7">ETA_A8</strain>
    </source>
</reference>
<dbReference type="EMBL" id="CP036274">
    <property type="protein sequence ID" value="QDU26091.1"/>
    <property type="molecule type" value="Genomic_DNA"/>
</dbReference>
<accession>A0A517Y782</accession>
<evidence type="ECO:0000256" key="4">
    <source>
        <dbReference type="ARBA" id="ARBA00023004"/>
    </source>
</evidence>
<name>A0A517Y782_9BACT</name>
<keyword evidence="7" id="KW-1185">Reference proteome</keyword>
<evidence type="ECO:0000256" key="1">
    <source>
        <dbReference type="ARBA" id="ARBA00022485"/>
    </source>
</evidence>
<evidence type="ECO:0000256" key="3">
    <source>
        <dbReference type="ARBA" id="ARBA00023002"/>
    </source>
</evidence>
<evidence type="ECO:0000313" key="6">
    <source>
        <dbReference type="EMBL" id="QDU26091.1"/>
    </source>
</evidence>
<dbReference type="Gene3D" id="3.50.50.60">
    <property type="entry name" value="FAD/NAD(P)-binding domain"/>
    <property type="match status" value="1"/>
</dbReference>
<dbReference type="PANTHER" id="PTHR43498">
    <property type="entry name" value="FERREDOXIN:COB-COM HETERODISULFIDE REDUCTASE SUBUNIT A"/>
    <property type="match status" value="1"/>
</dbReference>